<dbReference type="PANTHER" id="PTHR42743">
    <property type="entry name" value="AMINO-ACID AMINOTRANSFERASE"/>
    <property type="match status" value="1"/>
</dbReference>
<sequence length="236" mass="26679">MWSGPRNISTAMMRAWENRPDCEVVDEPFYAAYLAATGLDHPMRTDILAAQSNDYNTVIEQLTGANVASELQYQKHMTHHIPRGMDMQWCKPLRHCFLIRDPAEVIASYVQKMPGVDEDAIGITRQAELFDEITDICEQAPAVIDSNDVLRNPEGVLAVLSEQLGLPFTARHMLQWPAGRRDSDGAWAPHWYHNVEQSTGFGPYRPSQPALQGAHADLAQAMQAPYQHMWQRRIQA</sequence>
<dbReference type="PANTHER" id="PTHR42743:SF11">
    <property type="entry name" value="AMINODEOXYCHORISMATE LYASE"/>
    <property type="match status" value="1"/>
</dbReference>
<evidence type="ECO:0008006" key="4">
    <source>
        <dbReference type="Google" id="ProtNLM"/>
    </source>
</evidence>
<dbReference type="SUPFAM" id="SSF52540">
    <property type="entry name" value="P-loop containing nucleoside triphosphate hydrolases"/>
    <property type="match status" value="1"/>
</dbReference>
<organism evidence="2 3">
    <name type="scientific">Halioglobus japonicus</name>
    <dbReference type="NCBI Taxonomy" id="930805"/>
    <lineage>
        <taxon>Bacteria</taxon>
        <taxon>Pseudomonadati</taxon>
        <taxon>Pseudomonadota</taxon>
        <taxon>Gammaproteobacteria</taxon>
        <taxon>Cellvibrionales</taxon>
        <taxon>Halieaceae</taxon>
        <taxon>Halioglobus</taxon>
    </lineage>
</organism>
<evidence type="ECO:0000256" key="1">
    <source>
        <dbReference type="ARBA" id="ARBA00009320"/>
    </source>
</evidence>
<dbReference type="Pfam" id="PF19798">
    <property type="entry name" value="Sulfotransfer_5"/>
    <property type="match status" value="1"/>
</dbReference>
<dbReference type="AlphaFoldDB" id="A0AAP8MII2"/>
<dbReference type="InterPro" id="IPR050571">
    <property type="entry name" value="Class-IV_PLP-Dep_Aminotrnsfr"/>
</dbReference>
<dbReference type="Proteomes" id="UP000235162">
    <property type="component" value="Unassembled WGS sequence"/>
</dbReference>
<name>A0AAP8MII2_9GAMM</name>
<accession>A0AAP8MII2</accession>
<keyword evidence="3" id="KW-1185">Reference proteome</keyword>
<proteinExistence type="inferred from homology"/>
<dbReference type="EMBL" id="PKUR01000001">
    <property type="protein sequence ID" value="PLW88177.1"/>
    <property type="molecule type" value="Genomic_DNA"/>
</dbReference>
<dbReference type="Gene3D" id="3.40.50.300">
    <property type="entry name" value="P-loop containing nucleotide triphosphate hydrolases"/>
    <property type="match status" value="1"/>
</dbReference>
<evidence type="ECO:0000313" key="3">
    <source>
        <dbReference type="Proteomes" id="UP000235162"/>
    </source>
</evidence>
<gene>
    <name evidence="2" type="ORF">C0029_04815</name>
</gene>
<comment type="caution">
    <text evidence="2">The sequence shown here is derived from an EMBL/GenBank/DDBJ whole genome shotgun (WGS) entry which is preliminary data.</text>
</comment>
<evidence type="ECO:0000313" key="2">
    <source>
        <dbReference type="EMBL" id="PLW88177.1"/>
    </source>
</evidence>
<reference evidence="2 3" key="1">
    <citation type="submission" date="2018-01" db="EMBL/GenBank/DDBJ databases">
        <title>The draft genome sequence of Halioglobus japonicus S1-36.</title>
        <authorList>
            <person name="Du Z.-J."/>
            <person name="Shi M.-J."/>
        </authorList>
    </citation>
    <scope>NUCLEOTIDE SEQUENCE [LARGE SCALE GENOMIC DNA]</scope>
    <source>
        <strain evidence="2 3">S1-36</strain>
    </source>
</reference>
<dbReference type="InterPro" id="IPR027417">
    <property type="entry name" value="P-loop_NTPase"/>
</dbReference>
<protein>
    <recommendedName>
        <fullName evidence="4">Sulfotransferase family protein</fullName>
    </recommendedName>
</protein>
<dbReference type="GO" id="GO:0019752">
    <property type="term" value="P:carboxylic acid metabolic process"/>
    <property type="evidence" value="ECO:0007669"/>
    <property type="project" value="TreeGrafter"/>
</dbReference>
<comment type="similarity">
    <text evidence="1">Belongs to the class-IV pyridoxal-phosphate-dependent aminotransferase family.</text>
</comment>